<organism evidence="19 20">
    <name type="scientific">Fragilariopsis cylindrus CCMP1102</name>
    <dbReference type="NCBI Taxonomy" id="635003"/>
    <lineage>
        <taxon>Eukaryota</taxon>
        <taxon>Sar</taxon>
        <taxon>Stramenopiles</taxon>
        <taxon>Ochrophyta</taxon>
        <taxon>Bacillariophyta</taxon>
        <taxon>Bacillariophyceae</taxon>
        <taxon>Bacillariophycidae</taxon>
        <taxon>Bacillariales</taxon>
        <taxon>Bacillariaceae</taxon>
        <taxon>Fragilariopsis</taxon>
    </lineage>
</organism>
<evidence type="ECO:0000256" key="12">
    <source>
        <dbReference type="ARBA" id="ARBA00048065"/>
    </source>
</evidence>
<evidence type="ECO:0000256" key="6">
    <source>
        <dbReference type="ARBA" id="ARBA00022832"/>
    </source>
</evidence>
<comment type="catalytic activity">
    <reaction evidence="12">
        <text>hydrogencarbonate + acetyl-CoA + ATP = malonyl-CoA + ADP + phosphate + H(+)</text>
        <dbReference type="Rhea" id="RHEA:11308"/>
        <dbReference type="ChEBI" id="CHEBI:15378"/>
        <dbReference type="ChEBI" id="CHEBI:17544"/>
        <dbReference type="ChEBI" id="CHEBI:30616"/>
        <dbReference type="ChEBI" id="CHEBI:43474"/>
        <dbReference type="ChEBI" id="CHEBI:57288"/>
        <dbReference type="ChEBI" id="CHEBI:57384"/>
        <dbReference type="ChEBI" id="CHEBI:456216"/>
        <dbReference type="EC" id="6.4.1.2"/>
    </reaction>
</comment>
<dbReference type="GO" id="GO:0006633">
    <property type="term" value="P:fatty acid biosynthetic process"/>
    <property type="evidence" value="ECO:0007669"/>
    <property type="project" value="UniProtKB-KW"/>
</dbReference>
<dbReference type="PANTHER" id="PTHR45728">
    <property type="entry name" value="ACETYL-COA CARBOXYLASE, ISOFORM A"/>
    <property type="match status" value="1"/>
</dbReference>
<feature type="domain" description="CoA carboxyltransferase N-terminal" evidence="17">
    <location>
        <begin position="1528"/>
        <end position="1887"/>
    </location>
</feature>
<dbReference type="PROSITE" id="PS50989">
    <property type="entry name" value="COA_CT_CTER"/>
    <property type="match status" value="1"/>
</dbReference>
<dbReference type="InterPro" id="IPR005481">
    <property type="entry name" value="BC-like_N"/>
</dbReference>
<dbReference type="EMBL" id="KV784382">
    <property type="protein sequence ID" value="OEU08126.1"/>
    <property type="molecule type" value="Genomic_DNA"/>
</dbReference>
<feature type="non-terminal residue" evidence="19">
    <location>
        <position position="2302"/>
    </location>
</feature>
<dbReference type="InterPro" id="IPR029045">
    <property type="entry name" value="ClpP/crotonase-like_dom_sf"/>
</dbReference>
<dbReference type="Pfam" id="PF02785">
    <property type="entry name" value="Biotin_carb_C"/>
    <property type="match status" value="1"/>
</dbReference>
<dbReference type="Pfam" id="PF02786">
    <property type="entry name" value="CPSase_L_D2"/>
    <property type="match status" value="1"/>
</dbReference>
<dbReference type="InParanoid" id="A0A1E7EQN9"/>
<keyword evidence="9" id="KW-0275">Fatty acid biosynthesis</keyword>
<evidence type="ECO:0000256" key="11">
    <source>
        <dbReference type="ARBA" id="ARBA00023268"/>
    </source>
</evidence>
<evidence type="ECO:0000256" key="8">
    <source>
        <dbReference type="ARBA" id="ARBA00023098"/>
    </source>
</evidence>
<dbReference type="GO" id="GO:2001295">
    <property type="term" value="P:malonyl-CoA biosynthetic process"/>
    <property type="evidence" value="ECO:0007669"/>
    <property type="project" value="UniProtKB-UniPathway"/>
</dbReference>
<dbReference type="CDD" id="cd06850">
    <property type="entry name" value="biotinyl_domain"/>
    <property type="match status" value="1"/>
</dbReference>
<dbReference type="GO" id="GO:0005524">
    <property type="term" value="F:ATP binding"/>
    <property type="evidence" value="ECO:0007669"/>
    <property type="project" value="UniProtKB-UniRule"/>
</dbReference>
<dbReference type="PROSITE" id="PS50980">
    <property type="entry name" value="COA_CT_NTER"/>
    <property type="match status" value="1"/>
</dbReference>
<dbReference type="Pfam" id="PF00289">
    <property type="entry name" value="Biotin_carb_N"/>
    <property type="match status" value="1"/>
</dbReference>
<dbReference type="PROSITE" id="PS50979">
    <property type="entry name" value="BC"/>
    <property type="match status" value="1"/>
</dbReference>
<keyword evidence="4" id="KW-0436">Ligase</keyword>
<dbReference type="InterPro" id="IPR011053">
    <property type="entry name" value="Single_hybrid_motif"/>
</dbReference>
<evidence type="ECO:0000259" key="17">
    <source>
        <dbReference type="PROSITE" id="PS50980"/>
    </source>
</evidence>
<keyword evidence="7 14" id="KW-0067">ATP-binding</keyword>
<dbReference type="KEGG" id="fcy:FRACYDRAFT_145710"/>
<dbReference type="Gene3D" id="3.30.470.20">
    <property type="entry name" value="ATP-grasp fold, B domain"/>
    <property type="match status" value="1"/>
</dbReference>
<name>A0A1E7EQN9_9STRA</name>
<dbReference type="Proteomes" id="UP000095751">
    <property type="component" value="Unassembled WGS sequence"/>
</dbReference>
<dbReference type="FunFam" id="3.30.1490.20:FF:000003">
    <property type="entry name" value="acetyl-CoA carboxylase isoform X1"/>
    <property type="match status" value="1"/>
</dbReference>
<evidence type="ECO:0000256" key="1">
    <source>
        <dbReference type="ARBA" id="ARBA00001953"/>
    </source>
</evidence>
<dbReference type="InterPro" id="IPR011054">
    <property type="entry name" value="Rudment_hybrid_motif"/>
</dbReference>
<dbReference type="Gene3D" id="3.40.50.20">
    <property type="match status" value="1"/>
</dbReference>
<dbReference type="PANTHER" id="PTHR45728:SF3">
    <property type="entry name" value="ACETYL-COA CARBOXYLASE"/>
    <property type="match status" value="1"/>
</dbReference>
<dbReference type="InterPro" id="IPR011762">
    <property type="entry name" value="COA_CT_N"/>
</dbReference>
<dbReference type="InterPro" id="IPR005482">
    <property type="entry name" value="Biotin_COase_C"/>
</dbReference>
<dbReference type="InterPro" id="IPR013537">
    <property type="entry name" value="AcCoA_COase_cen"/>
</dbReference>
<proteinExistence type="predicted"/>
<dbReference type="InterPro" id="IPR049076">
    <property type="entry name" value="ACCA"/>
</dbReference>
<dbReference type="Pfam" id="PF01039">
    <property type="entry name" value="Carboxyl_trans"/>
    <property type="match status" value="1"/>
</dbReference>
<dbReference type="InterPro" id="IPR011763">
    <property type="entry name" value="COA_CT_C"/>
</dbReference>
<dbReference type="PROSITE" id="PS00866">
    <property type="entry name" value="CPSASE_1"/>
    <property type="match status" value="1"/>
</dbReference>
<dbReference type="PROSITE" id="PS00867">
    <property type="entry name" value="CPSASE_2"/>
    <property type="match status" value="1"/>
</dbReference>
<evidence type="ECO:0000256" key="13">
    <source>
        <dbReference type="ARBA" id="ARBA00048600"/>
    </source>
</evidence>
<dbReference type="InterPro" id="IPR000089">
    <property type="entry name" value="Biotin_lipoyl"/>
</dbReference>
<evidence type="ECO:0000256" key="9">
    <source>
        <dbReference type="ARBA" id="ARBA00023160"/>
    </source>
</evidence>
<evidence type="ECO:0000256" key="10">
    <source>
        <dbReference type="ARBA" id="ARBA00023267"/>
    </source>
</evidence>
<dbReference type="FunFam" id="2.40.50.100:FF:000005">
    <property type="entry name" value="Acetyl-CoA carboxylase 1"/>
    <property type="match status" value="1"/>
</dbReference>
<evidence type="ECO:0000256" key="5">
    <source>
        <dbReference type="ARBA" id="ARBA00022741"/>
    </source>
</evidence>
<dbReference type="InterPro" id="IPR034733">
    <property type="entry name" value="AcCoA_carboxyl_beta"/>
</dbReference>
<keyword evidence="3" id="KW-0444">Lipid biosynthesis</keyword>
<reference evidence="19 20" key="1">
    <citation type="submission" date="2016-09" db="EMBL/GenBank/DDBJ databases">
        <title>Extensive genetic diversity and differential bi-allelic expression allows diatom success in the polar Southern Ocean.</title>
        <authorList>
            <consortium name="DOE Joint Genome Institute"/>
            <person name="Mock T."/>
            <person name="Otillar R.P."/>
            <person name="Strauss J."/>
            <person name="Dupont C."/>
            <person name="Frickenhaus S."/>
            <person name="Maumus F."/>
            <person name="Mcmullan M."/>
            <person name="Sanges R."/>
            <person name="Schmutz J."/>
            <person name="Toseland A."/>
            <person name="Valas R."/>
            <person name="Veluchamy A."/>
            <person name="Ward B.J."/>
            <person name="Allen A."/>
            <person name="Barry K."/>
            <person name="Falciatore A."/>
            <person name="Ferrante M."/>
            <person name="Fortunato A.E."/>
            <person name="Gloeckner G."/>
            <person name="Gruber A."/>
            <person name="Hipkin R."/>
            <person name="Janech M."/>
            <person name="Kroth P."/>
            <person name="Leese F."/>
            <person name="Lindquist E."/>
            <person name="Lyon B.R."/>
            <person name="Martin J."/>
            <person name="Mayer C."/>
            <person name="Parker M."/>
            <person name="Quesneville H."/>
            <person name="Raymond J."/>
            <person name="Uhlig C."/>
            <person name="Valentin K.U."/>
            <person name="Worden A.Z."/>
            <person name="Armbrust E.V."/>
            <person name="Bowler C."/>
            <person name="Green B."/>
            <person name="Moulton V."/>
            <person name="Van Oosterhout C."/>
            <person name="Grigoriev I."/>
        </authorList>
    </citation>
    <scope>NUCLEOTIDE SEQUENCE [LARGE SCALE GENOMIC DNA]</scope>
    <source>
        <strain evidence="19 20">CCMP1102</strain>
    </source>
</reference>
<dbReference type="Gene3D" id="2.40.460.10">
    <property type="entry name" value="Biotin dependent carboxylase carboxyltransferase"/>
    <property type="match status" value="1"/>
</dbReference>
<dbReference type="Pfam" id="PF21385">
    <property type="entry name" value="ACCA_BT"/>
    <property type="match status" value="1"/>
</dbReference>
<dbReference type="InterPro" id="IPR001882">
    <property type="entry name" value="Biotin_BS"/>
</dbReference>
<dbReference type="InterPro" id="IPR013815">
    <property type="entry name" value="ATP_grasp_subdomain_1"/>
</dbReference>
<dbReference type="PROSITE" id="PS00188">
    <property type="entry name" value="BIOTIN"/>
    <property type="match status" value="1"/>
</dbReference>
<evidence type="ECO:0000256" key="3">
    <source>
        <dbReference type="ARBA" id="ARBA00022516"/>
    </source>
</evidence>
<keyword evidence="20" id="KW-1185">Reference proteome</keyword>
<accession>A0A1E7EQN9</accession>
<dbReference type="Gene3D" id="2.40.50.100">
    <property type="match status" value="1"/>
</dbReference>
<evidence type="ECO:0000256" key="14">
    <source>
        <dbReference type="PROSITE-ProRule" id="PRU00409"/>
    </source>
</evidence>
<dbReference type="Gene3D" id="3.90.1770.10">
    <property type="entry name" value="PreATP-grasp domain"/>
    <property type="match status" value="1"/>
</dbReference>
<comment type="cofactor">
    <cofactor evidence="1">
        <name>biotin</name>
        <dbReference type="ChEBI" id="CHEBI:57586"/>
    </cofactor>
</comment>
<keyword evidence="6" id="KW-0276">Fatty acid metabolism</keyword>
<feature type="domain" description="CoA carboxyltransferase C-terminal" evidence="18">
    <location>
        <begin position="1893"/>
        <end position="2211"/>
    </location>
</feature>
<feature type="domain" description="Biotin carboxylation" evidence="16">
    <location>
        <begin position="1"/>
        <end position="505"/>
    </location>
</feature>
<dbReference type="GO" id="GO:0046872">
    <property type="term" value="F:metal ion binding"/>
    <property type="evidence" value="ECO:0007669"/>
    <property type="project" value="InterPro"/>
</dbReference>
<dbReference type="SUPFAM" id="SSF51230">
    <property type="entry name" value="Single hybrid motif"/>
    <property type="match status" value="1"/>
</dbReference>
<protein>
    <submittedName>
        <fullName evidence="19">Carboxyl_trans-domain-containing protein</fullName>
    </submittedName>
</protein>
<dbReference type="GO" id="GO:0004075">
    <property type="term" value="F:biotin carboxylase activity"/>
    <property type="evidence" value="ECO:0007669"/>
    <property type="project" value="UniProtKB-EC"/>
</dbReference>
<feature type="domain" description="ATP-grasp" evidence="15">
    <location>
        <begin position="156"/>
        <end position="348"/>
    </location>
</feature>
<sequence>VIEKILIANNGVGAVKCIRSMRKWCYEVFGNERAIKFVVMATPEDLRANAEYIRMGDVIIDVPGGSNNHNYANVNLIVELARLHGVHAVWAGWGHASENPALPNSLAASIPKIKFIGPDGPPMQALGDKIGSTIIAQSAGVPCISWNGQHVFASYDRESGSLPEDAYEKASISSPSQALEASIEIGFPIMIKASEGGGGKGIRMCSCEEEVPNAYRQVCGEVPGSPIFIMKLSTNSRHLEVQLLADEYGNAVALNGRDCSVQRRHQKIIEEGPPIAANPDVWLEMENAAVSLAKAVGYSNAGTVEYLYSEDDSKFYFLELNPRLQVEHPVTEMITQVNLPAAQLQVAMGIPLDNIPEIRTLYGRNRFESSPKSIESRIDFSTAQRQPSNGHCIAVRITAENAEAGFKPTSGGIQELNFRSTPNVWGYFSMDSSGSIHEFADSQFGHLFSNGVDREQARRNMVLALKELSIRGDISTTVDYISRLIELQDFIDNNIDTAWLDGIIKQNVEGIGSAIVEAATTTTATTTATKPKSLMKRNSLSVSDLTQEDSHLFIVLGATISAYENCDEDEKQFLELLAKGQLPPRTLLKMSHKLELILNGIKYKLRCTRKGLSSFKIELANNNDITNGFVMSNVRPLSDGGYLIEIGGQSHVAYLTNKGDAGTGMRLNVAGSNIVFSPDYDPTSLRTDVAGKLVKRLVSDGTRVKKGEPYAEIEVMKMFMPLKVEESGIVEWKINEGAALSPGDLCATLTLDNPENVTKTTIFNGNLHVEGWGVRTSTRSSTGVGGAKSTKGLNYSKRPLLILRNAVDELHSCMSGYSVLEKIEVDNVIDHDISIAVTDSSLPMLEIDEQLSILSGRVPAPLFTNITQLIAQHQHDIDGGKKQIRFPADQVLALLDECSSSMNDAASTSAFVALTLQLKEAVVPYTRSMVDGVQGAEKVLQSFIDILRRWVSVERWFCDEPSYADSVENIRKLHKDDAVTVLNICRAHEQLETTSYIITRIMDAIDDGCRVDLSTTDVAPIAKRISIVAGAESLRNALPAISEVGMMGGQRVEYGKVALRARKLLMQESMPNLEQRKQRIMDAAHKLSESDTREADDLLAEQTPILDVFFPLLKVVASSKDEIGLLELYARRLYRTYTIKDREKNFDERIVKFSFLNKSSERVLHKMTSVTSMTALSSAMSSSNLTSLSDSTEGGDKEGKVLAIVDSIDDIDDPSLFEEIMKNFPQFTSPGSESIGPINVLYIIVAKTNIENDEKSSDLMSGICHAKLAPYKELLQKAQIRRVTVSFDREATDDIEASPATYTYRSPSFEEETLIRSIDPSHAIHLDLGRVASNFSVKTLNARHTSTSHIHMYESTPRTSALAKDKKANKNARIFVRALSFSLDFSSNSFERILVDALNSLDLCSDNGRADNHLFINLVSDFERVVLDPVVVEQVVVDILKRHGDRVSNLGIVEVETRIFCSLCRDSLPISLRLVASNPTGFVHVLNTYVEAADETGSDRVFKLIGGTKASIAGAGDSSWEGLSVDTPYPLTRPFDHQRRAALRSSDTLYCYDLPALFEAAVEEEWITAAKMGGLHASNRPLMVMCTTELVVKNSNPSSCADDWTIQDYLNGDLELVHANRGAGANDVGMVAWLMELKTVEYPKGRQVVLIANDITHKAGSFGTREDVVFKLASEFARHMRIPRLYVAANSGARIGLSDSVRKTFKVAFKDPSKPENGFDFIYVTNEDFAALTADTPTIKTEPATYHGETVHRVTDIIGSEPDLGVENLKGSGLIAGETSAAYKDIFTLTIVLGRTVGIGAYLVRLGQRTIQKTTSSPIILTGYQALNKLMGVDVYSTNDQLGGPGIMYSNGVSHLAETDHLRAVKAAINWLSYVPSYRRGLLPITDIRGIDEIERPIGFSPVKGTPYDPRALLAGAEDDSGMWQSGFFDKDSFKETLAGWAKTVVVGRARLGGIPMGVVITENRTAENIKPADPADVKASEAIIQEAGCVWFPNSAYKTAQAINDFRTEDLPLIVFANWRGFSGGQRDMFDEVLKYGSLIVDAFVAYEQPVFVFIPPFAEIRGGAWVVLDASINSSVMEMYASSNSARGGVLEANGAASVKYRTKDLIKTMHRLDKTLIDLDTQLIDGKDSLTEKEVGTIQELIKSRECALLPVYEQISVQFCELHDTPGRMEAVGVIRQQVEWKTARSFFYWRLRRKLAEFDLRKKICDASTVGRGVTNPTPLEATDMIKQWFVQSPGMDEMKWEDDKMMLGWMGNNHQLLESKVIDYTQECVSQEVMQVMTAGGNTAKIGTRGIVEGIN</sequence>
<dbReference type="UniPathway" id="UPA00655">
    <property type="reaction ID" value="UER00711"/>
</dbReference>
<evidence type="ECO:0000256" key="4">
    <source>
        <dbReference type="ARBA" id="ARBA00022598"/>
    </source>
</evidence>
<evidence type="ECO:0000259" key="15">
    <source>
        <dbReference type="PROSITE" id="PS50975"/>
    </source>
</evidence>
<dbReference type="GO" id="GO:0003989">
    <property type="term" value="F:acetyl-CoA carboxylase activity"/>
    <property type="evidence" value="ECO:0007669"/>
    <property type="project" value="UniProtKB-EC"/>
</dbReference>
<dbReference type="Pfam" id="PF00364">
    <property type="entry name" value="Biotin_lipoyl"/>
    <property type="match status" value="1"/>
</dbReference>
<keyword evidence="11" id="KW-0511">Multifunctional enzyme</keyword>
<dbReference type="InterPro" id="IPR011761">
    <property type="entry name" value="ATP-grasp"/>
</dbReference>
<dbReference type="OrthoDB" id="14612at2759"/>
<keyword evidence="8" id="KW-0443">Lipid metabolism</keyword>
<dbReference type="InterPro" id="IPR016185">
    <property type="entry name" value="PreATP-grasp_dom_sf"/>
</dbReference>
<keyword evidence="5 14" id="KW-0547">Nucleotide-binding</keyword>
<dbReference type="Gene3D" id="3.90.226.10">
    <property type="entry name" value="2-enoyl-CoA Hydratase, Chain A, domain 1"/>
    <property type="match status" value="2"/>
</dbReference>
<evidence type="ECO:0000313" key="19">
    <source>
        <dbReference type="EMBL" id="OEU08126.1"/>
    </source>
</evidence>
<evidence type="ECO:0000259" key="18">
    <source>
        <dbReference type="PROSITE" id="PS50989"/>
    </source>
</evidence>
<dbReference type="Pfam" id="PF08326">
    <property type="entry name" value="ACC_central"/>
    <property type="match status" value="1"/>
</dbReference>
<dbReference type="SMART" id="SM00878">
    <property type="entry name" value="Biotin_carb_C"/>
    <property type="match status" value="1"/>
</dbReference>
<dbReference type="SUPFAM" id="SSF52096">
    <property type="entry name" value="ClpP/crotonase"/>
    <property type="match status" value="2"/>
</dbReference>
<dbReference type="InterPro" id="IPR049074">
    <property type="entry name" value="ACCA_BT"/>
</dbReference>
<dbReference type="SUPFAM" id="SSF56059">
    <property type="entry name" value="Glutathione synthetase ATP-binding domain-like"/>
    <property type="match status" value="1"/>
</dbReference>
<dbReference type="FunCoup" id="A0A1E7EQN9">
    <property type="interactions" value="83"/>
</dbReference>
<dbReference type="InterPro" id="IPR011764">
    <property type="entry name" value="Biotin_carboxylation_dom"/>
</dbReference>
<dbReference type="PROSITE" id="PS50975">
    <property type="entry name" value="ATP_GRASP"/>
    <property type="match status" value="1"/>
</dbReference>
<dbReference type="InterPro" id="IPR005479">
    <property type="entry name" value="CPAse_ATP-bd"/>
</dbReference>
<dbReference type="SUPFAM" id="SSF51246">
    <property type="entry name" value="Rudiment single hybrid motif"/>
    <property type="match status" value="1"/>
</dbReference>
<dbReference type="SUPFAM" id="SSF52440">
    <property type="entry name" value="PreATP-grasp domain"/>
    <property type="match status" value="1"/>
</dbReference>
<evidence type="ECO:0000256" key="2">
    <source>
        <dbReference type="ARBA" id="ARBA00004956"/>
    </source>
</evidence>
<comment type="pathway">
    <text evidence="2">Lipid metabolism; malonyl-CoA biosynthesis; malonyl-CoA from acetyl-CoA: step 1/1.</text>
</comment>
<dbReference type="Gene3D" id="3.30.1490.20">
    <property type="entry name" value="ATP-grasp fold, A domain"/>
    <property type="match status" value="1"/>
</dbReference>
<evidence type="ECO:0000256" key="7">
    <source>
        <dbReference type="ARBA" id="ARBA00022840"/>
    </source>
</evidence>
<evidence type="ECO:0000259" key="16">
    <source>
        <dbReference type="PROSITE" id="PS50979"/>
    </source>
</evidence>
<evidence type="ECO:0000313" key="20">
    <source>
        <dbReference type="Proteomes" id="UP000095751"/>
    </source>
</evidence>
<comment type="catalytic activity">
    <reaction evidence="13">
        <text>N(6)-biotinyl-L-lysyl-[protein] + hydrogencarbonate + ATP = N(6)-carboxybiotinyl-L-lysyl-[protein] + ADP + phosphate + H(+)</text>
        <dbReference type="Rhea" id="RHEA:13501"/>
        <dbReference type="Rhea" id="RHEA-COMP:10505"/>
        <dbReference type="Rhea" id="RHEA-COMP:10506"/>
        <dbReference type="ChEBI" id="CHEBI:15378"/>
        <dbReference type="ChEBI" id="CHEBI:17544"/>
        <dbReference type="ChEBI" id="CHEBI:30616"/>
        <dbReference type="ChEBI" id="CHEBI:43474"/>
        <dbReference type="ChEBI" id="CHEBI:83144"/>
        <dbReference type="ChEBI" id="CHEBI:83145"/>
        <dbReference type="ChEBI" id="CHEBI:456216"/>
        <dbReference type="EC" id="6.3.4.14"/>
    </reaction>
</comment>
<dbReference type="FunFam" id="3.90.226.10:FF:000010">
    <property type="entry name" value="acetyl-CoA carboxylase isoform X2"/>
    <property type="match status" value="1"/>
</dbReference>
<gene>
    <name evidence="19" type="ORF">FRACYDRAFT_145710</name>
</gene>
<keyword evidence="10" id="KW-0092">Biotin</keyword>
<feature type="non-terminal residue" evidence="19">
    <location>
        <position position="1"/>
    </location>
</feature>